<dbReference type="SUPFAM" id="SSF101386">
    <property type="entry name" value="all-alpha NTP pyrophosphatases"/>
    <property type="match status" value="1"/>
</dbReference>
<dbReference type="OrthoDB" id="9813491at2"/>
<accession>A0A553ZWB6</accession>
<keyword evidence="2" id="KW-1185">Reference proteome</keyword>
<name>A0A553ZWB6_9BACI</name>
<evidence type="ECO:0000313" key="1">
    <source>
        <dbReference type="EMBL" id="TSB45723.1"/>
    </source>
</evidence>
<organism evidence="1 2">
    <name type="scientific">Alkalicoccobacillus porphyridii</name>
    <dbReference type="NCBI Taxonomy" id="2597270"/>
    <lineage>
        <taxon>Bacteria</taxon>
        <taxon>Bacillati</taxon>
        <taxon>Bacillota</taxon>
        <taxon>Bacilli</taxon>
        <taxon>Bacillales</taxon>
        <taxon>Bacillaceae</taxon>
        <taxon>Alkalicoccobacillus</taxon>
    </lineage>
</organism>
<dbReference type="CDD" id="cd11532">
    <property type="entry name" value="NTP-PPase_COG4997"/>
    <property type="match status" value="1"/>
</dbReference>
<reference evidence="1 2" key="1">
    <citation type="submission" date="2019-07" db="EMBL/GenBank/DDBJ databases">
        <authorList>
            <person name="Park Y.J."/>
            <person name="Jeong S.E."/>
            <person name="Jung H.S."/>
        </authorList>
    </citation>
    <scope>NUCLEOTIDE SEQUENCE [LARGE SCALE GENOMIC DNA]</scope>
    <source>
        <strain evidence="2">P16(2019)</strain>
    </source>
</reference>
<proteinExistence type="predicted"/>
<comment type="caution">
    <text evidence="1">The sequence shown here is derived from an EMBL/GenBank/DDBJ whole genome shotgun (WGS) entry which is preliminary data.</text>
</comment>
<sequence length="108" mass="12539">MPIYNKLVRDKIPAIIKSEGKTLSTNILSDEQYLKELRIKLQEEMQEYLEAPNDVDSIEELADVLEVIHSLTVVHNSSVKELEQVRKQKAEKRGGFEERIFLKEVIDD</sequence>
<dbReference type="RefSeq" id="WP_143849515.1">
    <property type="nucleotide sequence ID" value="NZ_VLXZ01000009.1"/>
</dbReference>
<dbReference type="Proteomes" id="UP000318521">
    <property type="component" value="Unassembled WGS sequence"/>
</dbReference>
<keyword evidence="1" id="KW-0378">Hydrolase</keyword>
<gene>
    <name evidence="1" type="ORF">FN960_14645</name>
</gene>
<dbReference type="InterPro" id="IPR038735">
    <property type="entry name" value="MSMEG_1276-like_NTP-PPase_dom"/>
</dbReference>
<dbReference type="GO" id="GO:0016787">
    <property type="term" value="F:hydrolase activity"/>
    <property type="evidence" value="ECO:0007669"/>
    <property type="project" value="UniProtKB-KW"/>
</dbReference>
<protein>
    <submittedName>
        <fullName evidence="1">Phosphoribosyl-ATP pyrophosphohydrolase</fullName>
    </submittedName>
</protein>
<evidence type="ECO:0000313" key="2">
    <source>
        <dbReference type="Proteomes" id="UP000318521"/>
    </source>
</evidence>
<dbReference type="EMBL" id="VLXZ01000009">
    <property type="protein sequence ID" value="TSB45723.1"/>
    <property type="molecule type" value="Genomic_DNA"/>
</dbReference>
<dbReference type="AlphaFoldDB" id="A0A553ZWB6"/>